<gene>
    <name evidence="2" type="ORF">AVDCRST_MAG73-2816</name>
</gene>
<dbReference type="AlphaFoldDB" id="A0A6J4UIH8"/>
<feature type="non-terminal residue" evidence="2">
    <location>
        <position position="1"/>
    </location>
</feature>
<evidence type="ECO:0000256" key="1">
    <source>
        <dbReference type="SAM" id="MobiDB-lite"/>
    </source>
</evidence>
<proteinExistence type="predicted"/>
<organism evidence="2">
    <name type="scientific">uncultured Thermomicrobiales bacterium</name>
    <dbReference type="NCBI Taxonomy" id="1645740"/>
    <lineage>
        <taxon>Bacteria</taxon>
        <taxon>Pseudomonadati</taxon>
        <taxon>Thermomicrobiota</taxon>
        <taxon>Thermomicrobia</taxon>
        <taxon>Thermomicrobiales</taxon>
        <taxon>environmental samples</taxon>
    </lineage>
</organism>
<feature type="region of interest" description="Disordered" evidence="1">
    <location>
        <begin position="45"/>
        <end position="108"/>
    </location>
</feature>
<sequence>WTSMAPPRLRRAIDPDSVMHQVIRSSTIPAWVVAVNTAFVPTRTAAARGDPGRGPKRVSALSDGTWRGPTRSRSSPVGGAALRCPRSANPWFGRAASRSSRRASGHGD</sequence>
<dbReference type="EMBL" id="CADCWE010000190">
    <property type="protein sequence ID" value="CAA9550406.1"/>
    <property type="molecule type" value="Genomic_DNA"/>
</dbReference>
<name>A0A6J4UIH8_9BACT</name>
<accession>A0A6J4UIH8</accession>
<protein>
    <submittedName>
        <fullName evidence="2">Uncharacterized protein</fullName>
    </submittedName>
</protein>
<evidence type="ECO:0000313" key="2">
    <source>
        <dbReference type="EMBL" id="CAA9550406.1"/>
    </source>
</evidence>
<feature type="compositionally biased region" description="Basic residues" evidence="1">
    <location>
        <begin position="99"/>
        <end position="108"/>
    </location>
</feature>
<reference evidence="2" key="1">
    <citation type="submission" date="2020-02" db="EMBL/GenBank/DDBJ databases">
        <authorList>
            <person name="Meier V. D."/>
        </authorList>
    </citation>
    <scope>NUCLEOTIDE SEQUENCE</scope>
    <source>
        <strain evidence="2">AVDCRST_MAG73</strain>
    </source>
</reference>
<feature type="non-terminal residue" evidence="2">
    <location>
        <position position="108"/>
    </location>
</feature>